<dbReference type="GO" id="GO:0016757">
    <property type="term" value="F:glycosyltransferase activity"/>
    <property type="evidence" value="ECO:0007669"/>
    <property type="project" value="UniProtKB-KW"/>
</dbReference>
<dbReference type="PANTHER" id="PTHR43179:SF12">
    <property type="entry name" value="GALACTOFURANOSYLTRANSFERASE GLFT2"/>
    <property type="match status" value="1"/>
</dbReference>
<evidence type="ECO:0000256" key="2">
    <source>
        <dbReference type="ARBA" id="ARBA00022676"/>
    </source>
</evidence>
<dbReference type="STRING" id="767434.Fraau_1578"/>
<keyword evidence="5" id="KW-1185">Reference proteome</keyword>
<evidence type="ECO:0000313" key="5">
    <source>
        <dbReference type="Proteomes" id="UP000005234"/>
    </source>
</evidence>
<dbReference type="Proteomes" id="UP000005234">
    <property type="component" value="Chromosome"/>
</dbReference>
<dbReference type="NCBIfam" id="TIGR01556">
    <property type="entry name" value="rhamnosyltran"/>
    <property type="match status" value="1"/>
</dbReference>
<dbReference type="eggNOG" id="COG1216">
    <property type="taxonomic scope" value="Bacteria"/>
</dbReference>
<dbReference type="AlphaFoldDB" id="H8L6K5"/>
<dbReference type="CDD" id="cd02526">
    <property type="entry name" value="GT2_RfbF_like"/>
    <property type="match status" value="1"/>
</dbReference>
<protein>
    <submittedName>
        <fullName evidence="4">L-rhamnosyltransferase</fullName>
    </submittedName>
</protein>
<dbReference type="InterPro" id="IPR006446">
    <property type="entry name" value="RhaTrfase"/>
</dbReference>
<sequence>MTPMPSDATRVHAVVVAWRPDRADLQALLQRLQSQVEHVWIVDNTSPGEGEVESCLSPDRLGQPGLSLLSQHCNLGIATGFNIGLRAALAAGASHVLLSDQDSLPAEDMVVRLLEAERSLLAQGKSPAAVGPGFSNAVNGRPFRFQVFSDDGRRCHEVVADARMPLFEVGALISSGCLIRAKVLAAVGLMRDELFIDYVDIEWCHRARAKGYTCHVCAAAALDHKLGERPLRVWAGRWRTLTEHSPLRLYFQARNAIWLIRRPYIATWYRWNQPRFLLGRIYVYGGFSSRRLASLRMLFRGVRDGLRGRMGGPPA</sequence>
<dbReference type="PANTHER" id="PTHR43179">
    <property type="entry name" value="RHAMNOSYLTRANSFERASE WBBL"/>
    <property type="match status" value="1"/>
</dbReference>
<dbReference type="OrthoDB" id="9771846at2"/>
<evidence type="ECO:0000256" key="3">
    <source>
        <dbReference type="ARBA" id="ARBA00022679"/>
    </source>
</evidence>
<dbReference type="SUPFAM" id="SSF53448">
    <property type="entry name" value="Nucleotide-diphospho-sugar transferases"/>
    <property type="match status" value="1"/>
</dbReference>
<reference evidence="4" key="1">
    <citation type="submission" date="2012-02" db="EMBL/GenBank/DDBJ databases">
        <title>The complete genome of Frateuria aurantia DSM 6220.</title>
        <authorList>
            <consortium name="US DOE Joint Genome Institute (JGI-PGF)"/>
            <person name="Lucas S."/>
            <person name="Copeland A."/>
            <person name="Lapidus A."/>
            <person name="Glavina del Rio T."/>
            <person name="Dalin E."/>
            <person name="Tice H."/>
            <person name="Bruce D."/>
            <person name="Goodwin L."/>
            <person name="Pitluck S."/>
            <person name="Peters L."/>
            <person name="Ovchinnikova G."/>
            <person name="Teshima H."/>
            <person name="Kyrpides N."/>
            <person name="Mavromatis K."/>
            <person name="Ivanova N."/>
            <person name="Brettin T."/>
            <person name="Detter J.C."/>
            <person name="Han C."/>
            <person name="Larimer F."/>
            <person name="Land M."/>
            <person name="Hauser L."/>
            <person name="Markowitz V."/>
            <person name="Cheng J.-F."/>
            <person name="Hugenholtz P."/>
            <person name="Woyke T."/>
            <person name="Wu D."/>
            <person name="Brambilla E."/>
            <person name="Klenk H.-P."/>
            <person name="Eisen J.A."/>
        </authorList>
    </citation>
    <scope>NUCLEOTIDE SEQUENCE</scope>
    <source>
        <strain evidence="4">DSM 6220</strain>
    </source>
</reference>
<dbReference type="Gene3D" id="3.90.550.10">
    <property type="entry name" value="Spore Coat Polysaccharide Biosynthesis Protein SpsA, Chain A"/>
    <property type="match status" value="1"/>
</dbReference>
<organism evidence="4 5">
    <name type="scientific">Frateuria aurantia (strain ATCC 33424 / DSM 6220 / KCTC 2777 / LMG 1558 / NBRC 3245 / NCIMB 13370)</name>
    <name type="common">Acetobacter aurantius</name>
    <dbReference type="NCBI Taxonomy" id="767434"/>
    <lineage>
        <taxon>Bacteria</taxon>
        <taxon>Pseudomonadati</taxon>
        <taxon>Pseudomonadota</taxon>
        <taxon>Gammaproteobacteria</taxon>
        <taxon>Lysobacterales</taxon>
        <taxon>Rhodanobacteraceae</taxon>
        <taxon>Frateuria</taxon>
    </lineage>
</organism>
<comment type="similarity">
    <text evidence="1">Belongs to the glycosyltransferase 2 family.</text>
</comment>
<dbReference type="RefSeq" id="WP_014403002.1">
    <property type="nucleotide sequence ID" value="NC_017033.1"/>
</dbReference>
<dbReference type="InterPro" id="IPR029044">
    <property type="entry name" value="Nucleotide-diphossugar_trans"/>
</dbReference>
<dbReference type="KEGG" id="fau:Fraau_1578"/>
<keyword evidence="2" id="KW-0328">Glycosyltransferase</keyword>
<evidence type="ECO:0000256" key="1">
    <source>
        <dbReference type="ARBA" id="ARBA00006739"/>
    </source>
</evidence>
<name>H8L6K5_FRAAD</name>
<dbReference type="HOGENOM" id="CLU_023845_9_1_6"/>
<accession>H8L6K5</accession>
<dbReference type="EMBL" id="CP003350">
    <property type="protein sequence ID" value="AFC85997.1"/>
    <property type="molecule type" value="Genomic_DNA"/>
</dbReference>
<gene>
    <name evidence="4" type="ordered locus">Fraau_1578</name>
</gene>
<keyword evidence="3 4" id="KW-0808">Transferase</keyword>
<proteinExistence type="inferred from homology"/>
<evidence type="ECO:0000313" key="4">
    <source>
        <dbReference type="EMBL" id="AFC85997.1"/>
    </source>
</evidence>